<keyword evidence="5" id="KW-0862">Zinc</keyword>
<evidence type="ECO:0000256" key="5">
    <source>
        <dbReference type="ARBA" id="ARBA00022833"/>
    </source>
</evidence>
<dbReference type="GO" id="GO:0008270">
    <property type="term" value="F:zinc ion binding"/>
    <property type="evidence" value="ECO:0007669"/>
    <property type="project" value="UniProtKB-KW"/>
</dbReference>
<evidence type="ECO:0000313" key="8">
    <source>
        <dbReference type="EMBL" id="ORX43669.1"/>
    </source>
</evidence>
<dbReference type="InterPro" id="IPR027417">
    <property type="entry name" value="P-loop_NTPase"/>
</dbReference>
<keyword evidence="6" id="KW-0391">Immunity</keyword>
<dbReference type="CDD" id="cd00009">
    <property type="entry name" value="AAA"/>
    <property type="match status" value="1"/>
</dbReference>
<evidence type="ECO:0000256" key="3">
    <source>
        <dbReference type="ARBA" id="ARBA00022723"/>
    </source>
</evidence>
<dbReference type="Proteomes" id="UP000193719">
    <property type="component" value="Unassembled WGS sequence"/>
</dbReference>
<dbReference type="Pfam" id="PF20173">
    <property type="entry name" value="ZnF_RZ-type"/>
    <property type="match status" value="1"/>
</dbReference>
<sequence>MFDDDITYLNKLFKANNKSYETIFKKAMIKHGEKKRGIYSHSCSLKNIEKNTIHCSLSLTGEFPIAQTVIYCNNDTTEDEIISFLYRCIKCDQNILFILIKPENLSRRKKSILIELLKELYSSDPKKMVSCLLFIYTEGNKTDEAIIEIKKLPYHKYYDYKLMKRRLFSNVIVYSSSISGLGKSTLIKNDFKNKNPKYTYVYFPLGDNINKEDIINRLLKYSGQRIALHIDLYYSEQLEVLREFLYEFLILKCYSVNERKFYYSSEIVIKVEIPNGNIDFKVLFPILSFFQNIHITSKSMPQLIISSRIEQNIQIVCNYLNNINNINKYDIYIPNINNKTPQSIKIKQMSNKECSNIIFSYLRKEPNYYQVQSFINILAEQLILLSKSYHLNIDQLFDYNRIFNNPYLYTFRKFFVDSLTKVIEQFITSTYNDIIKDQELTHNQQKGDIKIEDAKEKAALYLTNKKIFQFEKIRPSLVLINEDGQSVSIIKTTNNNQRDDNEVGHLMAVYHLDYTTKRGNLIDYNNLKPRDFLIELKKVLNLLNPIDEMDKESPREFNKKKLENLSDIVKSYVFTADNFMKLILISLFLRTDIPVVLMGETGCGKTSLIKIIASLKSIPMYTLNIHAGTEDDDIIQFIRNNNLFNDISKNKDNEEKTDMVWIFFDEINTCNSLCLITEIMLKHSCKGESIRENVKFIAACNPYRVDVSKREIPGLLDEKYIVSNLVYSVNPLPHSLLNFVFDFGSPNDKDIRKYISNITYEFLQRNIKNRYILNKIHTIAEDSIFEAHKYIRDNFDISSVSLREIRRLSILFEWFCNKLLKNKFIIKNFKEMLDDEKRYIYSLNLSIYLCYYIRLFDKNKRIIFIKKMERSFKNEIKFEDIPKKIENEIATAVKLDKGIARNKALLENLFAIFVCLNTKIPLFIIGKPGCSKSLSAQLIFKSMNGKNSSHEFFREFPKVYTKSYQGSRTSTSQGILKIFEKARKSLEKNTSNEIISAIYFDEMGLAEVSKNNPLKVIHSQLEYDDNERKIAFIGISNWPFDASKMNRGIYLSIPEPDEQDLIDTALAIAKSYDPKLVQDYKIYYEYLSSSYYNYKEGLKNNSLKFKNNNKTNFKLPNKNIKEFHGTRDFYHLIKILSKLFIQNKFPTEKCIIDDILMESIERNFGGLDYSIEKFKEMFKTLYQNVNDISKYDVMNCVLNNIKDSDSRYLLIVTKSSISQYLITLIIQELCKNYVFYYGSDFDEDTLKGYYSAKILNKVQISMNEDTVMVLKNLSSMYPSLYDLFNQNFRKVGNSNYARIALGNSNTQNYKVNDNFRCIVLLDKKEINEQDPPFINRFEKHIISFENLLDSKAINLTNNIFNDINKFCNKKNNLLKIDLKSELVNCDLEEICGIIYQMLINNKTNNNEIRRRNNYNDIIKSKLITNNIIYDDKLKETLEDKIYHKIVPTFSQDIIFFFKYSEYGKQHKNKYQKILNIYLESSKQHQNIKYYLEKININKHIIYTFSNILDSAFEVNNIENEKYGLFTKENTNNVFISQYSSESDIEECIIEYYNNNNYNLCIIHFDVYECKHLNHVNYLIENIESSKNENELKPIILIIHIKRITINNENNIENEEDRIQNEYLISHLTNWQQFFIDNLNGKITNLNDIICASKNELFKNKTLIDLDEEFKNELYHSFTFIHYNDKINFTDISKEEYINKVCDLIIGNKVLMGNIFSLVLNKINSIHNNIIMEVFEKYNFEENDIDFISVLIKHMKNIYKNAIICSLIQLENLNIFSTLLSTNKCMKNKYFGKIYQENIKKLKEESTLTSQTISQVTNIDLILGISYPCIIPVFDKINKYIVENLKNDYFKNENLYITKSEDDYKKEKYIFEMNIKRKFDEQYFADIFLYYNKKKLNILDRKKLLQILFEDYIIYYLSKSNNKFKNKKILRFFDTLSQLFEMINNENENEDDYEEYSDNDIKLLYEKLTKFILFIETFQKYIIIIVDFINFMDSIFIDFTEMFILKILDNTFMKVNKKISIGNDIIFNLYESLVYCILNYKYNFNVISNELFNELFEEIKIISNTVIKVNIDLGLTLKQILYLRDLIEVKEEFSKSKIPLKENLKIYLDFLRNENEIYLLPEYLNNANIELSNNKDIKNPIIKEFEFLNEKLSINNCLNLKVKLLNNKINISNNESYMLIMLNIICSDNDLIIKSKKIFEIIFKKYNLNIINKISSNLYTLNENNESDNSSYEESIIIYSSDEEEKIYNYSSDEEEYINNYINNYYSNEDENMGVNFISQIENDKYNPIIMFLNKTESDILNEVLIYLFDESIIKYFNLKDNDEEKILKQSFIIFRSFISIIENYNCKITKDNKLKILYCISYIKCYCYHLCKIFMNNDDLSDINMESILEFLDNSTKLRKVIKIYILRVLNKIIKNYKNLVEIIKEKELFIDDFDFSEKVPFSFNNLFLQNGSYENYKILKQLYRESKIDNFKTNKELIKLSKNISILNFYDVIINEEFSSLLKKPFDNAYYQKLCHFLQNIVNKSNISETSKSIVSILYSYESLFKEVSNIQNLSLSEYEILLYSHKFAFICSQSKPNTVYSNILSSEIMDKINNIYIPGGEPEYSILIDSAKEIKEYFDNKKASMEKSGVYICSCGKSYYIDNCTQPNSTSNCSFCKKIIGGTNHRLHKREGHLRIFENLNEQAENKNIPGKLFSDLLKEVEILKNTQKPGLKRVLKIYFTNPTKEVRNINNITYRLLSFIFYSCILFDEKLKYLKENDLIKFYYEDDDKQSIFSILKDIWELLNIELNKKGIDNKIQCFLNLILPDIAILISNNEFKMENSHERMLFETECNKKVEYTIANFQKLYQQYINNSKEILEINDDTIQSIIEETSNINKLNLENYPLIRYFYASDYPSYEKFYDQFIEIPNKAQQYPAISSYINASIAEIDKFKFLETFQLINPFIVYVLEKYSNKISRNEAKSIKIKNELKDDNYMKKLFKYFKKGWKKIYTDLTNIDCHGKLEKKYIDDECVLAYILNDTFEDGFGKYIATYYKDCITYHNEFLRSLVPKKSNGDYIQSYSYQIEKEIVIQDANSNEVSSLNIKNDIYDSFDDLINAFSYRNFVKDNNDINFSNHNSIIIDFDSIENELLNILLNGKKLFKNEKEQRFISYKFEGFTKNYNIISDFKSKIESEEELSKEDKANITNSMEYFDYSIILDCIQSLFQYFYNKRNINGEEFLLEEIKQLPKSVIKLNKEFEKFINTNHLNLKLSQLITLYDYIEQLNYNKIIKYVSEDANKKLTEEQIKILDEYFNKDNQIRKEDFCIAVQKMIARYLISDQFNHYDWDIFILLEKKELWNKKLDEFLEEELESLKSSLENAYSEIKISQAIPFSIYLGVENKKKAKKEKRKNKSKNKERFKLDY</sequence>
<dbReference type="PANTHER" id="PTHR22605:SF1">
    <property type="entry name" value="RZ-TYPE DOMAIN-CONTAINING PROTEIN"/>
    <property type="match status" value="1"/>
</dbReference>
<organism evidence="8 9">
    <name type="scientific">Piromyces finnis</name>
    <dbReference type="NCBI Taxonomy" id="1754191"/>
    <lineage>
        <taxon>Eukaryota</taxon>
        <taxon>Fungi</taxon>
        <taxon>Fungi incertae sedis</taxon>
        <taxon>Chytridiomycota</taxon>
        <taxon>Chytridiomycota incertae sedis</taxon>
        <taxon>Neocallimastigomycetes</taxon>
        <taxon>Neocallimastigales</taxon>
        <taxon>Neocallimastigaceae</taxon>
        <taxon>Piromyces</taxon>
    </lineage>
</organism>
<dbReference type="InterPro" id="IPR011704">
    <property type="entry name" value="ATPase_dyneun-rel_AAA"/>
</dbReference>
<reference evidence="8 9" key="1">
    <citation type="submission" date="2016-08" db="EMBL/GenBank/DDBJ databases">
        <title>Genomes of anaerobic fungi encode conserved fungal cellulosomes for biomass hydrolysis.</title>
        <authorList>
            <consortium name="DOE Joint Genome Institute"/>
            <person name="Haitjema C.H."/>
            <person name="Gilmore S.P."/>
            <person name="Henske J.K."/>
            <person name="Solomon K.V."/>
            <person name="De Groot R."/>
            <person name="Kuo A."/>
            <person name="Mondo S.J."/>
            <person name="Salamov A.A."/>
            <person name="Labutti K."/>
            <person name="Zhao Z."/>
            <person name="Chiniquy J."/>
            <person name="Barry K."/>
            <person name="Brewer H.M."/>
            <person name="Purvine S.O."/>
            <person name="Wright A.T."/>
            <person name="Boxma B."/>
            <person name="Van Alen T."/>
            <person name="Hackstein J.H."/>
            <person name="Baker S.E."/>
            <person name="Grigoriev I.V."/>
            <person name="O'Malley M.A."/>
        </authorList>
    </citation>
    <scope>NUCLEOTIDE SEQUENCE [LARGE SCALE GENOMIC DNA]</scope>
    <source>
        <strain evidence="9">finn</strain>
    </source>
</reference>
<dbReference type="SMART" id="SM00382">
    <property type="entry name" value="AAA"/>
    <property type="match status" value="2"/>
</dbReference>
<keyword evidence="3" id="KW-0479">Metal-binding</keyword>
<comment type="caution">
    <text evidence="8">The sequence shown here is derived from an EMBL/GenBank/DDBJ whole genome shotgun (WGS) entry which is preliminary data.</text>
</comment>
<accession>A0A1Y1UYS2</accession>
<evidence type="ECO:0000259" key="7">
    <source>
        <dbReference type="PROSITE" id="PS51981"/>
    </source>
</evidence>
<gene>
    <name evidence="8" type="ORF">BCR36DRAFT_142658</name>
</gene>
<dbReference type="InterPro" id="IPR003593">
    <property type="entry name" value="AAA+_ATPase"/>
</dbReference>
<comment type="subcellular location">
    <subcellularLocation>
        <location evidence="1">Cytoplasm</location>
    </subcellularLocation>
</comment>
<keyword evidence="2" id="KW-0963">Cytoplasm</keyword>
<dbReference type="InterPro" id="IPR046439">
    <property type="entry name" value="ZF_RZ_dom"/>
</dbReference>
<dbReference type="Pfam" id="PF07728">
    <property type="entry name" value="AAA_5"/>
    <property type="match status" value="1"/>
</dbReference>
<dbReference type="OrthoDB" id="2400221at2759"/>
<dbReference type="GO" id="GO:0002376">
    <property type="term" value="P:immune system process"/>
    <property type="evidence" value="ECO:0007669"/>
    <property type="project" value="UniProtKB-KW"/>
</dbReference>
<evidence type="ECO:0000256" key="4">
    <source>
        <dbReference type="ARBA" id="ARBA00022771"/>
    </source>
</evidence>
<dbReference type="EMBL" id="MCFH01000051">
    <property type="protein sequence ID" value="ORX43669.1"/>
    <property type="molecule type" value="Genomic_DNA"/>
</dbReference>
<proteinExistence type="predicted"/>
<dbReference type="STRING" id="1754191.A0A1Y1UYS2"/>
<dbReference type="GO" id="GO:0005524">
    <property type="term" value="F:ATP binding"/>
    <property type="evidence" value="ECO:0007669"/>
    <property type="project" value="InterPro"/>
</dbReference>
<protein>
    <recommendedName>
        <fullName evidence="7">RZ-type domain-containing protein</fullName>
    </recommendedName>
</protein>
<dbReference type="InterPro" id="IPR031248">
    <property type="entry name" value="RNF213"/>
</dbReference>
<dbReference type="PROSITE" id="PS51981">
    <property type="entry name" value="ZF_RZ"/>
    <property type="match status" value="1"/>
</dbReference>
<keyword evidence="4" id="KW-0863">Zinc-finger</keyword>
<dbReference type="GO" id="GO:0004842">
    <property type="term" value="F:ubiquitin-protein transferase activity"/>
    <property type="evidence" value="ECO:0007669"/>
    <property type="project" value="InterPro"/>
</dbReference>
<dbReference type="GO" id="GO:0016887">
    <property type="term" value="F:ATP hydrolysis activity"/>
    <property type="evidence" value="ECO:0007669"/>
    <property type="project" value="InterPro"/>
</dbReference>
<dbReference type="Gene3D" id="3.40.50.300">
    <property type="entry name" value="P-loop containing nucleotide triphosphate hydrolases"/>
    <property type="match status" value="2"/>
</dbReference>
<evidence type="ECO:0000256" key="2">
    <source>
        <dbReference type="ARBA" id="ARBA00022490"/>
    </source>
</evidence>
<dbReference type="PANTHER" id="PTHR22605">
    <property type="entry name" value="RZ-TYPE DOMAIN-CONTAINING PROTEIN"/>
    <property type="match status" value="1"/>
</dbReference>
<feature type="domain" description="RZ-type" evidence="7">
    <location>
        <begin position="2608"/>
        <end position="2685"/>
    </location>
</feature>
<reference evidence="8 9" key="2">
    <citation type="submission" date="2016-08" db="EMBL/GenBank/DDBJ databases">
        <title>Pervasive Adenine N6-methylation of Active Genes in Fungi.</title>
        <authorList>
            <consortium name="DOE Joint Genome Institute"/>
            <person name="Mondo S.J."/>
            <person name="Dannebaum R.O."/>
            <person name="Kuo R.C."/>
            <person name="Labutti K."/>
            <person name="Haridas S."/>
            <person name="Kuo A."/>
            <person name="Salamov A."/>
            <person name="Ahrendt S.R."/>
            <person name="Lipzen A."/>
            <person name="Sullivan W."/>
            <person name="Andreopoulos W.B."/>
            <person name="Clum A."/>
            <person name="Lindquist E."/>
            <person name="Daum C."/>
            <person name="Ramamoorthy G.K."/>
            <person name="Gryganskyi A."/>
            <person name="Culley D."/>
            <person name="Magnuson J.K."/>
            <person name="James T.Y."/>
            <person name="O'Malley M.A."/>
            <person name="Stajich J.E."/>
            <person name="Spatafora J.W."/>
            <person name="Visel A."/>
            <person name="Grigoriev I.V."/>
        </authorList>
    </citation>
    <scope>NUCLEOTIDE SEQUENCE [LARGE SCALE GENOMIC DNA]</scope>
    <source>
        <strain evidence="9">finn</strain>
    </source>
</reference>
<dbReference type="SUPFAM" id="SSF52540">
    <property type="entry name" value="P-loop containing nucleoside triphosphate hydrolases"/>
    <property type="match status" value="2"/>
</dbReference>
<evidence type="ECO:0000256" key="1">
    <source>
        <dbReference type="ARBA" id="ARBA00004496"/>
    </source>
</evidence>
<evidence type="ECO:0000313" key="9">
    <source>
        <dbReference type="Proteomes" id="UP000193719"/>
    </source>
</evidence>
<keyword evidence="9" id="KW-1185">Reference proteome</keyword>
<evidence type="ECO:0000256" key="6">
    <source>
        <dbReference type="ARBA" id="ARBA00022859"/>
    </source>
</evidence>
<name>A0A1Y1UYS2_9FUNG</name>
<dbReference type="GO" id="GO:0005737">
    <property type="term" value="C:cytoplasm"/>
    <property type="evidence" value="ECO:0007669"/>
    <property type="project" value="UniProtKB-SubCell"/>
</dbReference>